<feature type="compositionally biased region" description="Basic and acidic residues" evidence="6">
    <location>
        <begin position="35"/>
        <end position="49"/>
    </location>
</feature>
<dbReference type="InterPro" id="IPR027417">
    <property type="entry name" value="P-loop_NTPase"/>
</dbReference>
<evidence type="ECO:0000256" key="2">
    <source>
        <dbReference type="ARBA" id="ARBA00022741"/>
    </source>
</evidence>
<dbReference type="InterPro" id="IPR011025">
    <property type="entry name" value="GproteinA_insert"/>
</dbReference>
<evidence type="ECO:0000256" key="5">
    <source>
        <dbReference type="ARBA" id="ARBA00023224"/>
    </source>
</evidence>
<dbReference type="PANTHER" id="PTHR10218">
    <property type="entry name" value="GTP-BINDING PROTEIN ALPHA SUBUNIT"/>
    <property type="match status" value="1"/>
</dbReference>
<feature type="region of interest" description="Disordered" evidence="6">
    <location>
        <begin position="1"/>
        <end position="72"/>
    </location>
</feature>
<dbReference type="PRINTS" id="PR00440">
    <property type="entry name" value="GPROTEINA12"/>
</dbReference>
<proteinExistence type="predicted"/>
<name>A0ABR1BBW6_POLSC</name>
<sequence length="429" mass="50018">MPAAENSGREISDHFNTFPNDPQSEKWDNVPGNGENKRNLRSSDAESRHHGERHHSAGSGARRYDKLPTPLHDKCIMSPEEIEQRYRSLEIDKMIEKDRQKLRKQVKLLLLGAGESGKSTFLKQMRIIHGVKFEPELLKEYQHVIYNNIVKGMKVLVDARDKLNISWNDQRNYDHAYHLMKIDSNLVLDSKDFVHLASTISCLWKDQAIKRAFERRSEFQLSDSVQYFLDDLERIARLDYVPTNQDILHARKATKGIYEFVIPINNIPFLFVDVGGQRSQRQKWFQCFDSVTSILFLVSSSEFDQVLVEDRRTNRLQESQNIFDTIVNNQVFSAVSIILFLNKTDLLQKKLAVKETAFNKYFPDYAGDNHDLVQVQDFILKLFVSIKRDPKKPLFHHYTTAVDTENIKYVFNAVKDTILHRNLESLMLQ</sequence>
<feature type="compositionally biased region" description="Basic and acidic residues" evidence="6">
    <location>
        <begin position="62"/>
        <end position="72"/>
    </location>
</feature>
<keyword evidence="4" id="KW-0342">GTP-binding</keyword>
<keyword evidence="2" id="KW-0547">Nucleotide-binding</keyword>
<dbReference type="InterPro" id="IPR001019">
    <property type="entry name" value="Gprotein_alpha_su"/>
</dbReference>
<dbReference type="PRINTS" id="PR00318">
    <property type="entry name" value="GPROTEINA"/>
</dbReference>
<evidence type="ECO:0000313" key="7">
    <source>
        <dbReference type="EMBL" id="KAK6637867.1"/>
    </source>
</evidence>
<protein>
    <submittedName>
        <fullName evidence="7">Uncharacterized protein</fullName>
    </submittedName>
</protein>
<keyword evidence="3" id="KW-0460">Magnesium</keyword>
<accession>A0ABR1BBW6</accession>
<keyword evidence="5" id="KW-0807">Transducer</keyword>
<evidence type="ECO:0000256" key="4">
    <source>
        <dbReference type="ARBA" id="ARBA00023134"/>
    </source>
</evidence>
<organism evidence="7 8">
    <name type="scientific">Polyplax serrata</name>
    <name type="common">Common mouse louse</name>
    <dbReference type="NCBI Taxonomy" id="468196"/>
    <lineage>
        <taxon>Eukaryota</taxon>
        <taxon>Metazoa</taxon>
        <taxon>Ecdysozoa</taxon>
        <taxon>Arthropoda</taxon>
        <taxon>Hexapoda</taxon>
        <taxon>Insecta</taxon>
        <taxon>Pterygota</taxon>
        <taxon>Neoptera</taxon>
        <taxon>Paraneoptera</taxon>
        <taxon>Psocodea</taxon>
        <taxon>Troctomorpha</taxon>
        <taxon>Phthiraptera</taxon>
        <taxon>Anoplura</taxon>
        <taxon>Polyplacidae</taxon>
        <taxon>Polyplax</taxon>
    </lineage>
</organism>
<evidence type="ECO:0000313" key="8">
    <source>
        <dbReference type="Proteomes" id="UP001359485"/>
    </source>
</evidence>
<dbReference type="SMART" id="SM00275">
    <property type="entry name" value="G_alpha"/>
    <property type="match status" value="1"/>
</dbReference>
<dbReference type="PROSITE" id="PS51882">
    <property type="entry name" value="G_ALPHA"/>
    <property type="match status" value="1"/>
</dbReference>
<evidence type="ECO:0000256" key="3">
    <source>
        <dbReference type="ARBA" id="ARBA00022842"/>
    </source>
</evidence>
<dbReference type="InterPro" id="IPR000469">
    <property type="entry name" value="Gprotein_alpha_12/13"/>
</dbReference>
<evidence type="ECO:0000256" key="6">
    <source>
        <dbReference type="SAM" id="MobiDB-lite"/>
    </source>
</evidence>
<dbReference type="Gene3D" id="1.10.400.10">
    <property type="entry name" value="GI Alpha 1, domain 2-like"/>
    <property type="match status" value="1"/>
</dbReference>
<dbReference type="CDD" id="cd00066">
    <property type="entry name" value="G-alpha"/>
    <property type="match status" value="1"/>
</dbReference>
<dbReference type="SUPFAM" id="SSF47895">
    <property type="entry name" value="Transducin (alpha subunit), insertion domain"/>
    <property type="match status" value="1"/>
</dbReference>
<evidence type="ECO:0000256" key="1">
    <source>
        <dbReference type="ARBA" id="ARBA00022723"/>
    </source>
</evidence>
<dbReference type="SUPFAM" id="SSF52540">
    <property type="entry name" value="P-loop containing nucleoside triphosphate hydrolases"/>
    <property type="match status" value="1"/>
</dbReference>
<comment type="caution">
    <text evidence="7">The sequence shown here is derived from an EMBL/GenBank/DDBJ whole genome shotgun (WGS) entry which is preliminary data.</text>
</comment>
<keyword evidence="8" id="KW-1185">Reference proteome</keyword>
<dbReference type="Proteomes" id="UP001359485">
    <property type="component" value="Unassembled WGS sequence"/>
</dbReference>
<gene>
    <name evidence="7" type="ORF">RUM44_008289</name>
</gene>
<dbReference type="PANTHER" id="PTHR10218:SF360">
    <property type="entry name" value="GUANINE NUCLEOTIDE-BINDING PROTEIN SUBUNIT ALPHA HOMOLOG"/>
    <property type="match status" value="1"/>
</dbReference>
<dbReference type="EMBL" id="JAWJWF010000002">
    <property type="protein sequence ID" value="KAK6637867.1"/>
    <property type="molecule type" value="Genomic_DNA"/>
</dbReference>
<keyword evidence="1" id="KW-0479">Metal-binding</keyword>
<dbReference type="Pfam" id="PF00503">
    <property type="entry name" value="G-alpha"/>
    <property type="match status" value="1"/>
</dbReference>
<dbReference type="Gene3D" id="3.40.50.300">
    <property type="entry name" value="P-loop containing nucleotide triphosphate hydrolases"/>
    <property type="match status" value="1"/>
</dbReference>
<reference evidence="7 8" key="1">
    <citation type="submission" date="2023-09" db="EMBL/GenBank/DDBJ databases">
        <title>Genomes of two closely related lineages of the louse Polyplax serrata with different host specificities.</title>
        <authorList>
            <person name="Martinu J."/>
            <person name="Tarabai H."/>
            <person name="Stefka J."/>
            <person name="Hypsa V."/>
        </authorList>
    </citation>
    <scope>NUCLEOTIDE SEQUENCE [LARGE SCALE GENOMIC DNA]</scope>
    <source>
        <strain evidence="7">98ZLc_SE</strain>
    </source>
</reference>